<evidence type="ECO:0000313" key="1">
    <source>
        <dbReference type="EMBL" id="WNH10221.1"/>
    </source>
</evidence>
<dbReference type="Proteomes" id="UP001302806">
    <property type="component" value="Chromosome"/>
</dbReference>
<gene>
    <name evidence="1" type="ORF">RHP51_05945</name>
</gene>
<accession>A0ABY9XW79</accession>
<dbReference type="RefSeq" id="WP_415866534.1">
    <property type="nucleotide sequence ID" value="NZ_CP134537.1"/>
</dbReference>
<keyword evidence="1" id="KW-0378">Hydrolase</keyword>
<proteinExistence type="predicted"/>
<organism evidence="1 2">
    <name type="scientific">Thalassobellus suaedae</name>
    <dbReference type="NCBI Taxonomy" id="3074124"/>
    <lineage>
        <taxon>Bacteria</taxon>
        <taxon>Pseudomonadati</taxon>
        <taxon>Bacteroidota</taxon>
        <taxon>Flavobacteriia</taxon>
        <taxon>Flavobacteriales</taxon>
        <taxon>Flavobacteriaceae</taxon>
        <taxon>Thalassobellus</taxon>
    </lineage>
</organism>
<name>A0ABY9XW79_9FLAO</name>
<sequence>MKKKIFMYLFVFSILLVLFQYVNAKRVFEDMDRKLEGYKNLSEKYKDSVLVLQNDIADLSHFSLENNEDAISYFESDGYNISQLIPIIKDALYELNTVKEEEHPVVPYASSEGRKMLINTVKLLNHKWIIADFSDGEFWGEVLLRYYVNEDKTVDFELSESFLYPLQ</sequence>
<dbReference type="GO" id="GO:0016787">
    <property type="term" value="F:hydrolase activity"/>
    <property type="evidence" value="ECO:0007669"/>
    <property type="project" value="UniProtKB-KW"/>
</dbReference>
<reference evidence="1 2" key="1">
    <citation type="submission" date="2023-09" db="EMBL/GenBank/DDBJ databases">
        <title>Thalassobella suaedae gen. nov., sp. nov., a marine bacterium of the family Flavobacteriaceae isolated from a halophyte Suaeda japonica.</title>
        <authorList>
            <person name="Lee S.Y."/>
            <person name="Hwang C.Y."/>
        </authorList>
    </citation>
    <scope>NUCLEOTIDE SEQUENCE [LARGE SCALE GENOMIC DNA]</scope>
    <source>
        <strain evidence="1 2">HL-DH14</strain>
    </source>
</reference>
<evidence type="ECO:0000313" key="2">
    <source>
        <dbReference type="Proteomes" id="UP001302806"/>
    </source>
</evidence>
<protein>
    <submittedName>
        <fullName evidence="1">Hydrolase</fullName>
    </submittedName>
</protein>
<dbReference type="EMBL" id="CP134537">
    <property type="protein sequence ID" value="WNH10221.1"/>
    <property type="molecule type" value="Genomic_DNA"/>
</dbReference>